<dbReference type="PANTHER" id="PTHR23333">
    <property type="entry name" value="UBX DOMAIN CONTAINING PROTEIN"/>
    <property type="match status" value="1"/>
</dbReference>
<dbReference type="FunFam" id="3.30.420.210:FF:000003">
    <property type="entry name" value="UBX domain protein 11"/>
    <property type="match status" value="1"/>
</dbReference>
<dbReference type="PROSITE" id="PS51399">
    <property type="entry name" value="SEP"/>
    <property type="match status" value="1"/>
</dbReference>
<evidence type="ECO:0000259" key="11">
    <source>
        <dbReference type="PROSITE" id="PS50053"/>
    </source>
</evidence>
<dbReference type="Pfam" id="PF08059">
    <property type="entry name" value="SEP"/>
    <property type="match status" value="1"/>
</dbReference>
<keyword evidence="3" id="KW-0175">Coiled coil</keyword>
<proteinExistence type="predicted"/>
<accession>A0AAY4ADU9</accession>
<evidence type="ECO:0000256" key="6">
    <source>
        <dbReference type="ARBA" id="ARBA00062345"/>
    </source>
</evidence>
<protein>
    <recommendedName>
        <fullName evidence="7">UBX domain-containing protein 11</fullName>
    </recommendedName>
    <alternativeName>
        <fullName evidence="9">Socius</fullName>
    </alternativeName>
    <alternativeName>
        <fullName evidence="8">UBX domain-containing protein 5</fullName>
    </alternativeName>
</protein>
<dbReference type="Ensembl" id="ENSDCDT00010006483.1">
    <property type="protein sequence ID" value="ENSDCDP00010006270.1"/>
    <property type="gene ID" value="ENSDCDG00010002712.1"/>
</dbReference>
<evidence type="ECO:0000259" key="10">
    <source>
        <dbReference type="PROSITE" id="PS50033"/>
    </source>
</evidence>
<evidence type="ECO:0000313" key="14">
    <source>
        <dbReference type="Proteomes" id="UP000694580"/>
    </source>
</evidence>
<dbReference type="Gene3D" id="3.30.420.210">
    <property type="entry name" value="SEP domain"/>
    <property type="match status" value="1"/>
</dbReference>
<evidence type="ECO:0000256" key="1">
    <source>
        <dbReference type="ARBA" id="ARBA00004245"/>
    </source>
</evidence>
<organism evidence="13 14">
    <name type="scientific">Denticeps clupeoides</name>
    <name type="common">denticle herring</name>
    <dbReference type="NCBI Taxonomy" id="299321"/>
    <lineage>
        <taxon>Eukaryota</taxon>
        <taxon>Metazoa</taxon>
        <taxon>Chordata</taxon>
        <taxon>Craniata</taxon>
        <taxon>Vertebrata</taxon>
        <taxon>Euteleostomi</taxon>
        <taxon>Actinopterygii</taxon>
        <taxon>Neopterygii</taxon>
        <taxon>Teleostei</taxon>
        <taxon>Clupei</taxon>
        <taxon>Clupeiformes</taxon>
        <taxon>Denticipitoidei</taxon>
        <taxon>Denticipitidae</taxon>
        <taxon>Denticeps</taxon>
    </lineage>
</organism>
<dbReference type="PANTHER" id="PTHR23333:SF4">
    <property type="entry name" value="UBX DOMAIN-CONTAINING PROTEIN 11"/>
    <property type="match status" value="1"/>
</dbReference>
<keyword evidence="14" id="KW-1185">Reference proteome</keyword>
<dbReference type="InterPro" id="IPR012989">
    <property type="entry name" value="SEP_domain"/>
</dbReference>
<dbReference type="GO" id="GO:0043130">
    <property type="term" value="F:ubiquitin binding"/>
    <property type="evidence" value="ECO:0007669"/>
    <property type="project" value="TreeGrafter"/>
</dbReference>
<feature type="domain" description="Ubiquitin-like" evidence="11">
    <location>
        <begin position="150"/>
        <end position="222"/>
    </location>
</feature>
<dbReference type="InterPro" id="IPR001012">
    <property type="entry name" value="UBX_dom"/>
</dbReference>
<dbReference type="SUPFAM" id="SSF102848">
    <property type="entry name" value="NSFL1 (p97 ATPase) cofactor p47, SEP domain"/>
    <property type="match status" value="1"/>
</dbReference>
<dbReference type="PROSITE" id="PS50033">
    <property type="entry name" value="UBX"/>
    <property type="match status" value="1"/>
</dbReference>
<sequence length="275" mass="31411">MFNGPFRSYEDSNTQQCMLDLMDGYFPSELQERFPEGVPIQVCMHNSNGGAFTFIRHPYPEQSPWRHSGLSVLLRDRMGVSHRLSTERFLNKLPKMIVKAGRVIEIRDSIRAQLQVSNEANNHAVTIIDTTDQSQERLGQSKTVRTDSVTTLRVKSEDGVQTFVLKMYFTDTIGRLRQHLDTQRQPGAAPYELMSAFPRRRHGDDSQTLSACGLTPNAVLLLHPLHTNSRDCAPWLRHVRPKRQKGDKRKLLPRPYPNCCPNDAILNNGMSNTWL</sequence>
<reference evidence="13" key="3">
    <citation type="submission" date="2025-09" db="UniProtKB">
        <authorList>
            <consortium name="Ensembl"/>
        </authorList>
    </citation>
    <scope>IDENTIFICATION</scope>
</reference>
<feature type="domain" description="SEP" evidence="12">
    <location>
        <begin position="1"/>
        <end position="53"/>
    </location>
</feature>
<evidence type="ECO:0000256" key="5">
    <source>
        <dbReference type="ARBA" id="ARBA00059434"/>
    </source>
</evidence>
<reference evidence="13" key="2">
    <citation type="submission" date="2025-08" db="UniProtKB">
        <authorList>
            <consortium name="Ensembl"/>
        </authorList>
    </citation>
    <scope>IDENTIFICATION</scope>
</reference>
<dbReference type="InterPro" id="IPR036241">
    <property type="entry name" value="NSFL1C_SEP_dom_sf"/>
</dbReference>
<keyword evidence="4" id="KW-0206">Cytoskeleton</keyword>
<comment type="function">
    <text evidence="5">May be involved in the reorganization of actin cytoskeleton mediated by RND1, RND2 and RND3. Promotes RHOA activation mediated by GNA12 and GNA13.</text>
</comment>
<reference evidence="13 14" key="1">
    <citation type="submission" date="2020-06" db="EMBL/GenBank/DDBJ databases">
        <authorList>
            <consortium name="Wellcome Sanger Institute Data Sharing"/>
        </authorList>
    </citation>
    <scope>NUCLEOTIDE SEQUENCE [LARGE SCALE GENOMIC DNA]</scope>
</reference>
<dbReference type="GeneTree" id="ENSGT00520000055567"/>
<comment type="subcellular location">
    <subcellularLocation>
        <location evidence="1">Cytoplasm</location>
        <location evidence="1">Cytoskeleton</location>
    </subcellularLocation>
</comment>
<keyword evidence="2" id="KW-0963">Cytoplasm</keyword>
<dbReference type="AlphaFoldDB" id="A0AAY4ADU9"/>
<evidence type="ECO:0000256" key="2">
    <source>
        <dbReference type="ARBA" id="ARBA00022490"/>
    </source>
</evidence>
<dbReference type="CDD" id="cd17077">
    <property type="entry name" value="UBX_UBXN11"/>
    <property type="match status" value="1"/>
</dbReference>
<evidence type="ECO:0000259" key="12">
    <source>
        <dbReference type="PROSITE" id="PS51399"/>
    </source>
</evidence>
<name>A0AAY4ADU9_9TELE</name>
<dbReference type="GO" id="GO:0005856">
    <property type="term" value="C:cytoskeleton"/>
    <property type="evidence" value="ECO:0007669"/>
    <property type="project" value="UniProtKB-SubCell"/>
</dbReference>
<dbReference type="GO" id="GO:0043161">
    <property type="term" value="P:proteasome-mediated ubiquitin-dependent protein catabolic process"/>
    <property type="evidence" value="ECO:0007669"/>
    <property type="project" value="TreeGrafter"/>
</dbReference>
<dbReference type="SUPFAM" id="SSF54236">
    <property type="entry name" value="Ubiquitin-like"/>
    <property type="match status" value="1"/>
</dbReference>
<dbReference type="InterPro" id="IPR000626">
    <property type="entry name" value="Ubiquitin-like_dom"/>
</dbReference>
<feature type="domain" description="UBX" evidence="10">
    <location>
        <begin position="145"/>
        <end position="222"/>
    </location>
</feature>
<evidence type="ECO:0000256" key="9">
    <source>
        <dbReference type="ARBA" id="ARBA00081109"/>
    </source>
</evidence>
<evidence type="ECO:0000256" key="4">
    <source>
        <dbReference type="ARBA" id="ARBA00023212"/>
    </source>
</evidence>
<evidence type="ECO:0000256" key="7">
    <source>
        <dbReference type="ARBA" id="ARBA00073759"/>
    </source>
</evidence>
<dbReference type="Proteomes" id="UP000694580">
    <property type="component" value="Chromosome 5"/>
</dbReference>
<dbReference type="InterPro" id="IPR029071">
    <property type="entry name" value="Ubiquitin-like_domsf"/>
</dbReference>
<dbReference type="Pfam" id="PF00789">
    <property type="entry name" value="UBX"/>
    <property type="match status" value="1"/>
</dbReference>
<evidence type="ECO:0000256" key="3">
    <source>
        <dbReference type="ARBA" id="ARBA00023054"/>
    </source>
</evidence>
<comment type="subunit">
    <text evidence="6">Interacts with GNA12, GNA13, RND1, RND2 and RND3.</text>
</comment>
<dbReference type="Gene3D" id="3.10.20.90">
    <property type="entry name" value="Phosphatidylinositol 3-kinase Catalytic Subunit, Chain A, domain 1"/>
    <property type="match status" value="1"/>
</dbReference>
<evidence type="ECO:0000256" key="8">
    <source>
        <dbReference type="ARBA" id="ARBA00075811"/>
    </source>
</evidence>
<evidence type="ECO:0000313" key="13">
    <source>
        <dbReference type="Ensembl" id="ENSDCDP00010006270.1"/>
    </source>
</evidence>
<dbReference type="SMART" id="SM00166">
    <property type="entry name" value="UBX"/>
    <property type="match status" value="1"/>
</dbReference>
<dbReference type="PROSITE" id="PS50053">
    <property type="entry name" value="UBIQUITIN_2"/>
    <property type="match status" value="1"/>
</dbReference>
<gene>
    <name evidence="13" type="primary">TENT2</name>
</gene>